<evidence type="ECO:0000259" key="1">
    <source>
        <dbReference type="Pfam" id="PF12657"/>
    </source>
</evidence>
<name>A0A9D4VDX9_ADICA</name>
<accession>A0A9D4VDX9</accession>
<dbReference type="PANTHER" id="PTHR15496">
    <property type="entry name" value="GENERAL TRANSCRIPTION FACTOR 3C POLYPEPTIDE 4 FAMILY"/>
    <property type="match status" value="1"/>
</dbReference>
<dbReference type="InterPro" id="IPR024761">
    <property type="entry name" value="TFIIIC_delta_N"/>
</dbReference>
<gene>
    <name evidence="2" type="ORF">GOP47_0003410</name>
</gene>
<dbReference type="OrthoDB" id="6021743at2759"/>
<evidence type="ECO:0000313" key="2">
    <source>
        <dbReference type="EMBL" id="KAI5083667.1"/>
    </source>
</evidence>
<comment type="caution">
    <text evidence="2">The sequence shown here is derived from an EMBL/GenBank/DDBJ whole genome shotgun (WGS) entry which is preliminary data.</text>
</comment>
<dbReference type="GO" id="GO:0000127">
    <property type="term" value="C:transcription factor TFIIIC complex"/>
    <property type="evidence" value="ECO:0007669"/>
    <property type="project" value="InterPro"/>
</dbReference>
<dbReference type="EMBL" id="JABFUD020000002">
    <property type="protein sequence ID" value="KAI5083667.1"/>
    <property type="molecule type" value="Genomic_DNA"/>
</dbReference>
<reference evidence="2" key="1">
    <citation type="submission" date="2021-01" db="EMBL/GenBank/DDBJ databases">
        <title>Adiantum capillus-veneris genome.</title>
        <authorList>
            <person name="Fang Y."/>
            <person name="Liao Q."/>
        </authorList>
    </citation>
    <scope>NUCLEOTIDE SEQUENCE</scope>
    <source>
        <strain evidence="2">H3</strain>
        <tissue evidence="2">Leaf</tissue>
    </source>
</reference>
<dbReference type="PANTHER" id="PTHR15496:SF2">
    <property type="entry name" value="GENERAL TRANSCRIPTION FACTOR 3C POLYPEPTIDE 4"/>
    <property type="match status" value="1"/>
</dbReference>
<organism evidence="2 3">
    <name type="scientific">Adiantum capillus-veneris</name>
    <name type="common">Maidenhair fern</name>
    <dbReference type="NCBI Taxonomy" id="13818"/>
    <lineage>
        <taxon>Eukaryota</taxon>
        <taxon>Viridiplantae</taxon>
        <taxon>Streptophyta</taxon>
        <taxon>Embryophyta</taxon>
        <taxon>Tracheophyta</taxon>
        <taxon>Polypodiopsida</taxon>
        <taxon>Polypodiidae</taxon>
        <taxon>Polypodiales</taxon>
        <taxon>Pteridineae</taxon>
        <taxon>Pteridaceae</taxon>
        <taxon>Vittarioideae</taxon>
        <taxon>Adiantum</taxon>
    </lineage>
</organism>
<dbReference type="Pfam" id="PF12657">
    <property type="entry name" value="TFIIIC_delta"/>
    <property type="match status" value="1"/>
</dbReference>
<dbReference type="GO" id="GO:0004402">
    <property type="term" value="F:histone acetyltransferase activity"/>
    <property type="evidence" value="ECO:0007669"/>
    <property type="project" value="InterPro"/>
</dbReference>
<evidence type="ECO:0000313" key="3">
    <source>
        <dbReference type="Proteomes" id="UP000886520"/>
    </source>
</evidence>
<keyword evidence="3" id="KW-1185">Reference proteome</keyword>
<proteinExistence type="predicted"/>
<dbReference type="InterPro" id="IPR044230">
    <property type="entry name" value="GTF3C4"/>
</dbReference>
<feature type="domain" description="Transcription factor IIIC 90kDa subunit N-terminal" evidence="1">
    <location>
        <begin position="2"/>
        <end position="166"/>
    </location>
</feature>
<protein>
    <recommendedName>
        <fullName evidence="1">Transcription factor IIIC 90kDa subunit N-terminal domain-containing protein</fullName>
    </recommendedName>
</protein>
<sequence length="168" mass="18328">MDWSPHGLAPTGGCLLVVCTRDHRVKLYHAPHCEYQCEWIQISDVSEILYGHHLSSGCKPTTQGDTRLGDHFNLVHESNQSSLVGATSKNLAMVRFGSSLTSSIQPRCVMDSKCFVNFTNVLAYVSVAWSPAMRVESLTKDSLKITTLTMALVALGAKSGDVSILKCI</sequence>
<dbReference type="AlphaFoldDB" id="A0A9D4VDX9"/>
<dbReference type="Proteomes" id="UP000886520">
    <property type="component" value="Chromosome 3"/>
</dbReference>
<dbReference type="GO" id="GO:0006384">
    <property type="term" value="P:transcription initiation at RNA polymerase III promoter"/>
    <property type="evidence" value="ECO:0007669"/>
    <property type="project" value="InterPro"/>
</dbReference>